<feature type="non-terminal residue" evidence="1">
    <location>
        <position position="1"/>
    </location>
</feature>
<evidence type="ECO:0000313" key="1">
    <source>
        <dbReference type="EMBL" id="SVA35642.1"/>
    </source>
</evidence>
<dbReference type="AlphaFoldDB" id="A0A381V5J8"/>
<proteinExistence type="predicted"/>
<sequence>VQTFEQRHDFQAGLRVKVPCRLVGQQNGRIVDERSRYRHPLTLTTREFVGTVTNSISQLYAGERVKSPGPSLLGGNTRVHQRQFHVVERGGSRHKVERLEYKTDFLVADSGQLIIVELSYLVAVQQIAALRRSIKTPDEVHEGRFSRP</sequence>
<organism evidence="1">
    <name type="scientific">marine metagenome</name>
    <dbReference type="NCBI Taxonomy" id="408172"/>
    <lineage>
        <taxon>unclassified sequences</taxon>
        <taxon>metagenomes</taxon>
        <taxon>ecological metagenomes</taxon>
    </lineage>
</organism>
<dbReference type="AntiFam" id="ANF00095">
    <property type="entry name" value="Shadow ORF (opposite ABC transporters)"/>
</dbReference>
<accession>A0A381V5J8</accession>
<gene>
    <name evidence="1" type="ORF">METZ01_LOCUS88496</name>
</gene>
<dbReference type="AntiFam" id="ANF00142">
    <property type="entry name" value="Shadow ORF (opposite yadG)"/>
</dbReference>
<reference evidence="1" key="1">
    <citation type="submission" date="2018-05" db="EMBL/GenBank/DDBJ databases">
        <authorList>
            <person name="Lanie J.A."/>
            <person name="Ng W.-L."/>
            <person name="Kazmierczak K.M."/>
            <person name="Andrzejewski T.M."/>
            <person name="Davidsen T.M."/>
            <person name="Wayne K.J."/>
            <person name="Tettelin H."/>
            <person name="Glass J.I."/>
            <person name="Rusch D."/>
            <person name="Podicherti R."/>
            <person name="Tsui H.-C.T."/>
            <person name="Winkler M.E."/>
        </authorList>
    </citation>
    <scope>NUCLEOTIDE SEQUENCE</scope>
</reference>
<protein>
    <submittedName>
        <fullName evidence="1">Uncharacterized protein</fullName>
    </submittedName>
</protein>
<name>A0A381V5J8_9ZZZZ</name>
<dbReference type="EMBL" id="UINC01007913">
    <property type="protein sequence ID" value="SVA35642.1"/>
    <property type="molecule type" value="Genomic_DNA"/>
</dbReference>